<dbReference type="OrthoDB" id="106784at2759"/>
<feature type="compositionally biased region" description="Basic and acidic residues" evidence="1">
    <location>
        <begin position="587"/>
        <end position="643"/>
    </location>
</feature>
<dbReference type="PANTHER" id="PTHR46528:SF1">
    <property type="entry name" value="PROTEIN SON"/>
    <property type="match status" value="1"/>
</dbReference>
<feature type="compositionally biased region" description="Basic and acidic residues" evidence="1">
    <location>
        <begin position="713"/>
        <end position="733"/>
    </location>
</feature>
<feature type="non-terminal residue" evidence="2">
    <location>
        <position position="1"/>
    </location>
</feature>
<feature type="compositionally biased region" description="Basic residues" evidence="1">
    <location>
        <begin position="661"/>
        <end position="675"/>
    </location>
</feature>
<dbReference type="SUPFAM" id="SSF57850">
    <property type="entry name" value="RING/U-box"/>
    <property type="match status" value="1"/>
</dbReference>
<feature type="compositionally biased region" description="Basic and acidic residues" evidence="1">
    <location>
        <begin position="773"/>
        <end position="822"/>
    </location>
</feature>
<dbReference type="InterPro" id="IPR013083">
    <property type="entry name" value="Znf_RING/FYVE/PHD"/>
</dbReference>
<feature type="compositionally biased region" description="Basic and acidic residues" evidence="1">
    <location>
        <begin position="905"/>
        <end position="915"/>
    </location>
</feature>
<keyword evidence="3" id="KW-1185">Reference proteome</keyword>
<dbReference type="Proteomes" id="UP000827724">
    <property type="component" value="Unassembled WGS sequence"/>
</dbReference>
<feature type="compositionally biased region" description="Low complexity" evidence="1">
    <location>
        <begin position="563"/>
        <end position="577"/>
    </location>
</feature>
<feature type="compositionally biased region" description="Basic and acidic residues" evidence="1">
    <location>
        <begin position="96"/>
        <end position="109"/>
    </location>
</feature>
<sequence>RPGAAGDMAVSISEAQVELINSLAPDDIPHKLRCANCSKLAVNALRLPCCEQAICETCHSNLPQSCPVCEHSPLSAADCNPNKSLRTTIRVFLRTAEKKREASRPKESNESAPPTPVDTRKPSLPDLGASAGGPTEKAADASGGVSIRDTAPRSADEPAAGRQEDKQQEVVLSSAEGTLKEQPQLQPHAAEAREADGPADGGHGAANNQDRDAAAEGDDGADQAGNSQEQYCGPDVANGGFQQNMMFPGGDFGQMQMMMAMQNGMGPNSFSGFPMMVGMPGMGMDPMQNMYMNGGFQGMGMNGMGGFGGGFGQGSNDNWNGAQSWNFDQNNYNQNGPGMGTGDFGNFNTGFQTGYNQGNYGHFNDYRRNNYGRGRGRGRGFYGGYGRGGHHQHGGAMNNYHDQGQHPQYGQGQGAAAFQTQGDAGQQQATATAASAQTDEKANEGASQAKAADVQSGGGNTDGAGQDPSESASRETLGNEALPGGALCSAVAQPPDGPSMQNRSGAGAIRSILTAPDAPINAPKGPKAMRQGLPNTSLLNLRARGFQIEDSGLPVQKPAAVMSQPPQASPSNPATQPGSRSSTPNLDKVRDRDPHRDRSKERPKDHDKRDTGGVSEESHDAQERDRDRERVDRDRGRETERSRSRISSRSRSLDRGSRSPSRSRGHRSSHRRPRRQRSESAGEEDKDDSHRRRKHRSSRRHYHDGDDEQPAQRSKDDKAAERSRSASPDDAKRSSHRSRKDKDKDRDYERRKDKHRGEEEDDRQRSNHRSSHRERGDYERSSSRRHDKERERDKDGSSSRKEKDRKDRYRDRDRDRDRDYSGRHGSGARKHSVDGTATPSGGDKGFDPPTGPRGFDIKGGSRAAGTASAPQKDAHTLEREARNRERLLKEAQRMAGLAGLAGSKRSRDDVDDGGRKGRRSRRSDVVDGDGEERMRRLEAEREGGRWG</sequence>
<evidence type="ECO:0000313" key="2">
    <source>
        <dbReference type="EMBL" id="KAH6604218.1"/>
    </source>
</evidence>
<dbReference type="PANTHER" id="PTHR46528">
    <property type="entry name" value="PROTEIN SON"/>
    <property type="match status" value="1"/>
</dbReference>
<gene>
    <name evidence="2" type="ORF">Trco_007664</name>
</gene>
<evidence type="ECO:0000313" key="3">
    <source>
        <dbReference type="Proteomes" id="UP000827724"/>
    </source>
</evidence>
<feature type="compositionally biased region" description="Basic and acidic residues" evidence="1">
    <location>
        <begin position="740"/>
        <end position="765"/>
    </location>
</feature>
<feature type="compositionally biased region" description="Basic residues" evidence="1">
    <location>
        <begin position="691"/>
        <end position="702"/>
    </location>
</feature>
<dbReference type="GO" id="GO:0051726">
    <property type="term" value="P:regulation of cell cycle"/>
    <property type="evidence" value="ECO:0007669"/>
    <property type="project" value="InterPro"/>
</dbReference>
<dbReference type="Gene3D" id="3.30.40.10">
    <property type="entry name" value="Zinc/RING finger domain, C3HC4 (zinc finger)"/>
    <property type="match status" value="1"/>
</dbReference>
<dbReference type="EMBL" id="JAIWOZ010000006">
    <property type="protein sequence ID" value="KAH6604218.1"/>
    <property type="molecule type" value="Genomic_DNA"/>
</dbReference>
<evidence type="ECO:0008006" key="4">
    <source>
        <dbReference type="Google" id="ProtNLM"/>
    </source>
</evidence>
<dbReference type="GO" id="GO:0043484">
    <property type="term" value="P:regulation of RNA splicing"/>
    <property type="evidence" value="ECO:0007669"/>
    <property type="project" value="InterPro"/>
</dbReference>
<feature type="region of interest" description="Disordered" evidence="1">
    <location>
        <begin position="559"/>
        <end position="947"/>
    </location>
</feature>
<protein>
    <recommendedName>
        <fullName evidence="4">RING-type domain-containing protein</fullName>
    </recommendedName>
</protein>
<feature type="compositionally biased region" description="Basic and acidic residues" evidence="1">
    <location>
        <begin position="872"/>
        <end position="892"/>
    </location>
</feature>
<dbReference type="InterPro" id="IPR032922">
    <property type="entry name" value="SON"/>
</dbReference>
<organism evidence="2 3">
    <name type="scientific">Trichoderma cornu-damae</name>
    <dbReference type="NCBI Taxonomy" id="654480"/>
    <lineage>
        <taxon>Eukaryota</taxon>
        <taxon>Fungi</taxon>
        <taxon>Dikarya</taxon>
        <taxon>Ascomycota</taxon>
        <taxon>Pezizomycotina</taxon>
        <taxon>Sordariomycetes</taxon>
        <taxon>Hypocreomycetidae</taxon>
        <taxon>Hypocreales</taxon>
        <taxon>Hypocreaceae</taxon>
        <taxon>Trichoderma</taxon>
    </lineage>
</organism>
<accession>A0A9P8QJM4</accession>
<evidence type="ECO:0000256" key="1">
    <source>
        <dbReference type="SAM" id="MobiDB-lite"/>
    </source>
</evidence>
<feature type="compositionally biased region" description="Basic and acidic residues" evidence="1">
    <location>
        <begin position="931"/>
        <end position="947"/>
    </location>
</feature>
<reference evidence="2" key="1">
    <citation type="submission" date="2021-08" db="EMBL/GenBank/DDBJ databases">
        <title>Chromosome-Level Trichoderma cornu-damae using Hi-C Data.</title>
        <authorList>
            <person name="Kim C.S."/>
        </authorList>
    </citation>
    <scope>NUCLEOTIDE SEQUENCE</scope>
    <source>
        <strain evidence="2">KA19-0412C</strain>
    </source>
</reference>
<dbReference type="GO" id="GO:0003723">
    <property type="term" value="F:RNA binding"/>
    <property type="evidence" value="ECO:0007669"/>
    <property type="project" value="InterPro"/>
</dbReference>
<feature type="compositionally biased region" description="Low complexity" evidence="1">
    <location>
        <begin position="405"/>
        <end position="437"/>
    </location>
</feature>
<comment type="caution">
    <text evidence="2">The sequence shown here is derived from an EMBL/GenBank/DDBJ whole genome shotgun (WGS) entry which is preliminary data.</text>
</comment>
<dbReference type="AlphaFoldDB" id="A0A9P8QJM4"/>
<feature type="region of interest" description="Disordered" evidence="1">
    <location>
        <begin position="382"/>
        <end position="504"/>
    </location>
</feature>
<dbReference type="CDD" id="cd16620">
    <property type="entry name" value="vRING-HC-C4C4_RBBP6"/>
    <property type="match status" value="1"/>
</dbReference>
<name>A0A9P8QJM4_9HYPO</name>
<feature type="region of interest" description="Disordered" evidence="1">
    <location>
        <begin position="96"/>
        <end position="237"/>
    </location>
</feature>
<proteinExistence type="predicted"/>